<evidence type="ECO:0000256" key="4">
    <source>
        <dbReference type="ARBA" id="ARBA00023125"/>
    </source>
</evidence>
<evidence type="ECO:0000313" key="9">
    <source>
        <dbReference type="Proteomes" id="UP001154114"/>
    </source>
</evidence>
<dbReference type="Proteomes" id="UP001154114">
    <property type="component" value="Chromosome 20"/>
</dbReference>
<organism evidence="8 9">
    <name type="scientific">Chrysodeixis includens</name>
    <name type="common">Soybean looper</name>
    <name type="synonym">Pseudoplusia includens</name>
    <dbReference type="NCBI Taxonomy" id="689277"/>
    <lineage>
        <taxon>Eukaryota</taxon>
        <taxon>Metazoa</taxon>
        <taxon>Ecdysozoa</taxon>
        <taxon>Arthropoda</taxon>
        <taxon>Hexapoda</taxon>
        <taxon>Insecta</taxon>
        <taxon>Pterygota</taxon>
        <taxon>Neoptera</taxon>
        <taxon>Endopterygota</taxon>
        <taxon>Lepidoptera</taxon>
        <taxon>Glossata</taxon>
        <taxon>Ditrysia</taxon>
        <taxon>Noctuoidea</taxon>
        <taxon>Noctuidae</taxon>
        <taxon>Plusiinae</taxon>
        <taxon>Chrysodeixis</taxon>
    </lineage>
</organism>
<dbReference type="Gene3D" id="6.20.210.20">
    <property type="entry name" value="THAP domain"/>
    <property type="match status" value="1"/>
</dbReference>
<keyword evidence="3" id="KW-0862">Zinc</keyword>
<evidence type="ECO:0000256" key="2">
    <source>
        <dbReference type="ARBA" id="ARBA00022771"/>
    </source>
</evidence>
<dbReference type="GO" id="GO:0008270">
    <property type="term" value="F:zinc ion binding"/>
    <property type="evidence" value="ECO:0007669"/>
    <property type="project" value="UniProtKB-KW"/>
</dbReference>
<evidence type="ECO:0000256" key="3">
    <source>
        <dbReference type="ARBA" id="ARBA00022833"/>
    </source>
</evidence>
<sequence>MVQCAIKGCSSRSDVHTALDHKFTFHRLPKFSKNDVGLTAYIKCEVTDSTRICSRHFTEHNFYHTSTGKRRLKRDAVPDIHLDLNEGRQGTSKLLKRKNVPNTDLTTTKNVYPEPSIRQSDESTFQLYTPKKIKFVPLVPLNTPKETTIILSKDEIMLEDDLNYEEPGHAEELEDEERVKVKEFQYEETEQESEYEEEIQNEGTSEINGDIGTYDEFINRGTGVEFPSLSNGETPMERELKDEVKKLRLLCDKRLEVIKSLRLENTMLVQKIESLINALD</sequence>
<accession>A0A9P0FUZ3</accession>
<keyword evidence="1" id="KW-0479">Metal-binding</keyword>
<evidence type="ECO:0000259" key="7">
    <source>
        <dbReference type="PROSITE" id="PS50950"/>
    </source>
</evidence>
<evidence type="ECO:0000256" key="6">
    <source>
        <dbReference type="SAM" id="MobiDB-lite"/>
    </source>
</evidence>
<protein>
    <recommendedName>
        <fullName evidence="7">THAP-type domain-containing protein</fullName>
    </recommendedName>
</protein>
<dbReference type="EMBL" id="LR824023">
    <property type="protein sequence ID" value="CAH0594108.1"/>
    <property type="molecule type" value="Genomic_DNA"/>
</dbReference>
<feature type="region of interest" description="Disordered" evidence="6">
    <location>
        <begin position="187"/>
        <end position="210"/>
    </location>
</feature>
<evidence type="ECO:0000256" key="5">
    <source>
        <dbReference type="PROSITE-ProRule" id="PRU00309"/>
    </source>
</evidence>
<feature type="domain" description="THAP-type" evidence="7">
    <location>
        <begin position="1"/>
        <end position="81"/>
    </location>
</feature>
<gene>
    <name evidence="8" type="ORF">CINC_LOCUS6100</name>
</gene>
<dbReference type="InterPro" id="IPR006612">
    <property type="entry name" value="THAP_Znf"/>
</dbReference>
<name>A0A9P0FUZ3_CHRIL</name>
<dbReference type="OrthoDB" id="7312725at2759"/>
<evidence type="ECO:0000256" key="1">
    <source>
        <dbReference type="ARBA" id="ARBA00022723"/>
    </source>
</evidence>
<keyword evidence="2 5" id="KW-0863">Zinc-finger</keyword>
<dbReference type="Pfam" id="PF05485">
    <property type="entry name" value="THAP"/>
    <property type="match status" value="1"/>
</dbReference>
<dbReference type="AlphaFoldDB" id="A0A9P0FUZ3"/>
<feature type="compositionally biased region" description="Acidic residues" evidence="6">
    <location>
        <begin position="187"/>
        <end position="200"/>
    </location>
</feature>
<dbReference type="PROSITE" id="PS50950">
    <property type="entry name" value="ZF_THAP"/>
    <property type="match status" value="1"/>
</dbReference>
<keyword evidence="9" id="KW-1185">Reference proteome</keyword>
<dbReference type="GO" id="GO:0003677">
    <property type="term" value="F:DNA binding"/>
    <property type="evidence" value="ECO:0007669"/>
    <property type="project" value="UniProtKB-UniRule"/>
</dbReference>
<dbReference type="InterPro" id="IPR038441">
    <property type="entry name" value="THAP_Znf_sf"/>
</dbReference>
<dbReference type="SUPFAM" id="SSF57716">
    <property type="entry name" value="Glucocorticoid receptor-like (DNA-binding domain)"/>
    <property type="match status" value="1"/>
</dbReference>
<evidence type="ECO:0000313" key="8">
    <source>
        <dbReference type="EMBL" id="CAH0594108.1"/>
    </source>
</evidence>
<proteinExistence type="predicted"/>
<dbReference type="SMART" id="SM00980">
    <property type="entry name" value="THAP"/>
    <property type="match status" value="1"/>
</dbReference>
<keyword evidence="4 5" id="KW-0238">DNA-binding</keyword>
<reference evidence="8" key="1">
    <citation type="submission" date="2021-12" db="EMBL/GenBank/DDBJ databases">
        <authorList>
            <person name="King R."/>
        </authorList>
    </citation>
    <scope>NUCLEOTIDE SEQUENCE</scope>
</reference>